<accession>A0ABT7PRQ2</accession>
<proteinExistence type="predicted"/>
<evidence type="ECO:0000313" key="2">
    <source>
        <dbReference type="Proteomes" id="UP001239462"/>
    </source>
</evidence>
<keyword evidence="2" id="KW-1185">Reference proteome</keyword>
<reference evidence="1 2" key="1">
    <citation type="submission" date="2023-06" db="EMBL/GenBank/DDBJ databases">
        <title>Roseiconus lacunae JC819 isolated from Gulf of Mannar region, Tamil Nadu.</title>
        <authorList>
            <person name="Pk S."/>
            <person name="Ch S."/>
            <person name="Ch V.R."/>
        </authorList>
    </citation>
    <scope>NUCLEOTIDE SEQUENCE [LARGE SCALE GENOMIC DNA]</scope>
    <source>
        <strain evidence="1 2">JC819</strain>
    </source>
</reference>
<organism evidence="1 2">
    <name type="scientific">Roseiconus lacunae</name>
    <dbReference type="NCBI Taxonomy" id="2605694"/>
    <lineage>
        <taxon>Bacteria</taxon>
        <taxon>Pseudomonadati</taxon>
        <taxon>Planctomycetota</taxon>
        <taxon>Planctomycetia</taxon>
        <taxon>Pirellulales</taxon>
        <taxon>Pirellulaceae</taxon>
        <taxon>Roseiconus</taxon>
    </lineage>
</organism>
<evidence type="ECO:0000313" key="1">
    <source>
        <dbReference type="EMBL" id="MDM4019185.1"/>
    </source>
</evidence>
<protein>
    <submittedName>
        <fullName evidence="1">Uncharacterized protein</fullName>
    </submittedName>
</protein>
<dbReference type="EMBL" id="JASZZN010000033">
    <property type="protein sequence ID" value="MDM4019185.1"/>
    <property type="molecule type" value="Genomic_DNA"/>
</dbReference>
<dbReference type="RefSeq" id="WP_149494676.1">
    <property type="nucleotide sequence ID" value="NZ_CP141221.1"/>
</dbReference>
<gene>
    <name evidence="1" type="ORF">QTN89_27265</name>
</gene>
<dbReference type="Proteomes" id="UP001239462">
    <property type="component" value="Unassembled WGS sequence"/>
</dbReference>
<sequence>MRAVTALLTMLATSAFGVVLLVTQSEGDSKSGNTYHMDIVDARDGALLDQFLASLDPEIMKECVDQFDTGRPIDLDHLATCGDFDAYARYMRLSKFEAVKKFEYVLLNSSSKLEFEDKLAR</sequence>
<name>A0ABT7PRQ2_9BACT</name>
<comment type="caution">
    <text evidence="1">The sequence shown here is derived from an EMBL/GenBank/DDBJ whole genome shotgun (WGS) entry which is preliminary data.</text>
</comment>